<evidence type="ECO:0000313" key="2">
    <source>
        <dbReference type="EMBL" id="GKT41253.1"/>
    </source>
</evidence>
<reference evidence="2 3" key="1">
    <citation type="submission" date="2022-03" db="EMBL/GenBank/DDBJ databases">
        <title>Genome data of Colletotrichum spp.</title>
        <authorList>
            <person name="Utami Y.D."/>
            <person name="Hiruma K."/>
        </authorList>
    </citation>
    <scope>NUCLEOTIDE SEQUENCE [LARGE SCALE GENOMIC DNA]</scope>
    <source>
        <strain evidence="2 3">MAFF 239500</strain>
    </source>
</reference>
<dbReference type="GO" id="GO:0047372">
    <property type="term" value="F:monoacylglycerol lipase activity"/>
    <property type="evidence" value="ECO:0007669"/>
    <property type="project" value="TreeGrafter"/>
</dbReference>
<keyword evidence="2" id="KW-0378">Hydrolase</keyword>
<dbReference type="AlphaFoldDB" id="A0AA37L7T7"/>
<dbReference type="RefSeq" id="XP_049123603.1">
    <property type="nucleotide sequence ID" value="XM_049267646.1"/>
</dbReference>
<accession>A0AA37L7T7</accession>
<feature type="domain" description="AB hydrolase-1" evidence="1">
    <location>
        <begin position="45"/>
        <end position="304"/>
    </location>
</feature>
<dbReference type="GO" id="GO:0016020">
    <property type="term" value="C:membrane"/>
    <property type="evidence" value="ECO:0007669"/>
    <property type="project" value="TreeGrafter"/>
</dbReference>
<comment type="caution">
    <text evidence="2">The sequence shown here is derived from an EMBL/GenBank/DDBJ whole genome shotgun (WGS) entry which is preliminary data.</text>
</comment>
<dbReference type="InterPro" id="IPR029058">
    <property type="entry name" value="AB_hydrolase_fold"/>
</dbReference>
<dbReference type="GO" id="GO:0046464">
    <property type="term" value="P:acylglycerol catabolic process"/>
    <property type="evidence" value="ECO:0007669"/>
    <property type="project" value="TreeGrafter"/>
</dbReference>
<dbReference type="InterPro" id="IPR050266">
    <property type="entry name" value="AB_hydrolase_sf"/>
</dbReference>
<dbReference type="EMBL" id="BQXU01000002">
    <property type="protein sequence ID" value="GKT41253.1"/>
    <property type="molecule type" value="Genomic_DNA"/>
</dbReference>
<dbReference type="InterPro" id="IPR000073">
    <property type="entry name" value="AB_hydrolase_1"/>
</dbReference>
<dbReference type="PRINTS" id="PR00412">
    <property type="entry name" value="EPOXHYDRLASE"/>
</dbReference>
<keyword evidence="3" id="KW-1185">Reference proteome</keyword>
<proteinExistence type="predicted"/>
<evidence type="ECO:0000313" key="3">
    <source>
        <dbReference type="Proteomes" id="UP001055115"/>
    </source>
</evidence>
<dbReference type="Pfam" id="PF00561">
    <property type="entry name" value="Abhydrolase_1"/>
    <property type="match status" value="1"/>
</dbReference>
<dbReference type="InterPro" id="IPR000639">
    <property type="entry name" value="Epox_hydrolase-like"/>
</dbReference>
<dbReference type="PANTHER" id="PTHR43798">
    <property type="entry name" value="MONOACYLGLYCEROL LIPASE"/>
    <property type="match status" value="1"/>
</dbReference>
<organism evidence="2 3">
    <name type="scientific">Colletotrichum spaethianum</name>
    <dbReference type="NCBI Taxonomy" id="700344"/>
    <lineage>
        <taxon>Eukaryota</taxon>
        <taxon>Fungi</taxon>
        <taxon>Dikarya</taxon>
        <taxon>Ascomycota</taxon>
        <taxon>Pezizomycotina</taxon>
        <taxon>Sordariomycetes</taxon>
        <taxon>Hypocreomycetidae</taxon>
        <taxon>Glomerellales</taxon>
        <taxon>Glomerellaceae</taxon>
        <taxon>Colletotrichum</taxon>
        <taxon>Colletotrichum spaethianum species complex</taxon>
    </lineage>
</organism>
<name>A0AA37L7T7_9PEZI</name>
<gene>
    <name evidence="2" type="ORF">ColSpa_01434</name>
</gene>
<evidence type="ECO:0000259" key="1">
    <source>
        <dbReference type="Pfam" id="PF00561"/>
    </source>
</evidence>
<dbReference type="Gene3D" id="3.40.50.1820">
    <property type="entry name" value="alpha/beta hydrolase"/>
    <property type="match status" value="1"/>
</dbReference>
<dbReference type="Proteomes" id="UP001055115">
    <property type="component" value="Unassembled WGS sequence"/>
</dbReference>
<protein>
    <submittedName>
        <fullName evidence="2">Bifunctional epoxide hydrolase 2</fullName>
    </submittedName>
</protein>
<dbReference type="GeneID" id="73322236"/>
<dbReference type="SUPFAM" id="SSF53474">
    <property type="entry name" value="alpha/beta-Hydrolases"/>
    <property type="match status" value="1"/>
</dbReference>
<sequence length="320" mass="36222">MDLSELTKKTIDVFRGSTYTYYTSPAQKSKLTLILFHRWPDTAHLWGYGITAVDNLGFGESSKPTDTKIYACDGIAADAIKILDAEGINKAISLGHDWGCMIAQRLYNFHPNRVCGLVVMLNVAYTVRTDQFDLDKINEKTKKMFGRGIHEYWHFFTADDAFEIMNQNLESVYAAVFGKPEIWYETVVTLGGMRRFVSEGRTQPTQPFATSEHKADSMERFSKDGGFAAPRCVYTATSTAAQTESDRKLTEEAKTVKVSVLYWGGTRDYVCRPELWQQSIASGIPPNVKSLTRAGGHWAFLERPREFGMDVLRWLQDTFP</sequence>
<dbReference type="PANTHER" id="PTHR43798:SF33">
    <property type="entry name" value="HYDROLASE, PUTATIVE (AFU_ORTHOLOGUE AFUA_2G14860)-RELATED"/>
    <property type="match status" value="1"/>
</dbReference>